<evidence type="ECO:0000313" key="3">
    <source>
        <dbReference type="Proteomes" id="UP001319827"/>
    </source>
</evidence>
<dbReference type="InterPro" id="IPR003741">
    <property type="entry name" value="LUD_dom"/>
</dbReference>
<dbReference type="Proteomes" id="UP001319827">
    <property type="component" value="Chromosome"/>
</dbReference>
<dbReference type="RefSeq" id="WP_221248575.1">
    <property type="nucleotide sequence ID" value="NZ_AP024355.1"/>
</dbReference>
<proteinExistence type="predicted"/>
<keyword evidence="3" id="KW-1185">Reference proteome</keyword>
<organism evidence="2 3">
    <name type="scientific">Desulfuromonas versatilis</name>
    <dbReference type="NCBI Taxonomy" id="2802975"/>
    <lineage>
        <taxon>Bacteria</taxon>
        <taxon>Pseudomonadati</taxon>
        <taxon>Thermodesulfobacteriota</taxon>
        <taxon>Desulfuromonadia</taxon>
        <taxon>Desulfuromonadales</taxon>
        <taxon>Desulfuromonadaceae</taxon>
        <taxon>Desulfuromonas</taxon>
    </lineage>
</organism>
<dbReference type="Pfam" id="PF02589">
    <property type="entry name" value="LUD_dom"/>
    <property type="match status" value="1"/>
</dbReference>
<evidence type="ECO:0000259" key="1">
    <source>
        <dbReference type="Pfam" id="PF02589"/>
    </source>
</evidence>
<dbReference type="EMBL" id="AP024355">
    <property type="protein sequence ID" value="BCR05151.1"/>
    <property type="molecule type" value="Genomic_DNA"/>
</dbReference>
<dbReference type="PIRSF" id="PIRSF020269">
    <property type="entry name" value="DUF1121"/>
    <property type="match status" value="1"/>
</dbReference>
<protein>
    <submittedName>
        <fullName evidence="2">Lactate utilization protein C</fullName>
    </submittedName>
</protein>
<evidence type="ECO:0000313" key="2">
    <source>
        <dbReference type="EMBL" id="BCR05151.1"/>
    </source>
</evidence>
<reference evidence="2 3" key="2">
    <citation type="journal article" date="2021" name="Int. J. Syst. Evol. Microbiol.">
        <title>Isolation and Polyphasic Characterization of Desulfuromonas versatilis sp. Nov., an Electrogenic Bacteria Capable of Versatile Metabolism Isolated from a Graphene Oxide-Reducing Enrichment Culture.</title>
        <authorList>
            <person name="Xie L."/>
            <person name="Yoshida N."/>
            <person name="Ishii S."/>
            <person name="Meng L."/>
        </authorList>
    </citation>
    <scope>NUCLEOTIDE SEQUENCE [LARGE SCALE GENOMIC DNA]</scope>
    <source>
        <strain evidence="2 3">NIT-T3</strain>
    </source>
</reference>
<sequence length="213" mass="23224">MDLNLSWHRRRLLDQTASALEKNGFSTVVFDLRQEALEYLLGEAGEAVTVGFGGSMTVAELGLAGRLREMGKTTLIHGSQGLTAEERRQIMQEQLNCDLFFTSTNALTVSGNLVNIDATGNRVCAMAFGPKKVIVVAGVNKIVMDLEAALKRVKQVASPPNAKRLGNDTPCAKTGLCSDCNSPQRICRITTILERRPRATDLRVCLINENLGY</sequence>
<reference evidence="2 3" key="1">
    <citation type="journal article" date="2016" name="C (Basel)">
        <title>Selective Growth of and Electricity Production by Marine Exoelectrogenic Bacteria in Self-Aggregated Hydrogel of Microbially Reduced Graphene Oxide.</title>
        <authorList>
            <person name="Yoshida N."/>
            <person name="Goto Y."/>
            <person name="Miyata Y."/>
        </authorList>
    </citation>
    <scope>NUCLEOTIDE SEQUENCE [LARGE SCALE GENOMIC DNA]</scope>
    <source>
        <strain evidence="2 3">NIT-T3</strain>
    </source>
</reference>
<feature type="domain" description="LUD" evidence="1">
    <location>
        <begin position="14"/>
        <end position="205"/>
    </location>
</feature>
<name>A0ABM8HVM4_9BACT</name>
<gene>
    <name evidence="2" type="ORF">DESUT3_22200</name>
</gene>
<dbReference type="InterPro" id="IPR009501">
    <property type="entry name" value="UCP020269"/>
</dbReference>
<dbReference type="PANTHER" id="PTHR36179:SF2">
    <property type="entry name" value="LUD DOMAIN-CONTAINING PROTEIN"/>
    <property type="match status" value="1"/>
</dbReference>
<dbReference type="PANTHER" id="PTHR36179">
    <property type="entry name" value="LUD_DOM DOMAIN-CONTAINING PROTEIN"/>
    <property type="match status" value="1"/>
</dbReference>
<accession>A0ABM8HVM4</accession>